<feature type="coiled-coil region" evidence="7">
    <location>
        <begin position="189"/>
        <end position="230"/>
    </location>
</feature>
<dbReference type="GO" id="GO:0002758">
    <property type="term" value="P:innate immune response-activating signaling pathway"/>
    <property type="evidence" value="ECO:0007669"/>
    <property type="project" value="UniProtKB-ARBA"/>
</dbReference>
<dbReference type="GO" id="GO:0009626">
    <property type="term" value="P:plant-type hypersensitive response"/>
    <property type="evidence" value="ECO:0007669"/>
    <property type="project" value="UniProtKB-ARBA"/>
</dbReference>
<dbReference type="InterPro" id="IPR055414">
    <property type="entry name" value="LRR_R13L4/SHOC2-like"/>
</dbReference>
<reference evidence="11 12" key="1">
    <citation type="submission" date="2016-09" db="EMBL/GenBank/DDBJ databases">
        <title>The draft genome of Dichanthelium oligosanthes: A C3 panicoid grass species.</title>
        <authorList>
            <person name="Studer A.J."/>
            <person name="Schnable J.C."/>
            <person name="Brutnell T.P."/>
        </authorList>
    </citation>
    <scope>NUCLEOTIDE SEQUENCE [LARGE SCALE GENOMIC DNA]</scope>
    <source>
        <strain evidence="12">cv. Kellogg 1175</strain>
        <tissue evidence="11">Leaf</tissue>
    </source>
</reference>
<dbReference type="Gene3D" id="1.10.10.10">
    <property type="entry name" value="Winged helix-like DNA-binding domain superfamily/Winged helix DNA-binding domain"/>
    <property type="match status" value="1"/>
</dbReference>
<dbReference type="PANTHER" id="PTHR19338">
    <property type="entry name" value="TRANSLOCASE OF INNER MITOCHONDRIAL MEMBRANE 13 HOMOLOG"/>
    <property type="match status" value="1"/>
</dbReference>
<dbReference type="PANTHER" id="PTHR19338:SF65">
    <property type="entry name" value="OS06G0163900 PROTEIN"/>
    <property type="match status" value="1"/>
</dbReference>
<sequence length="671" mass="77006">MDELDAPANEWRNQVRDMSYDIEDCIDNFMRHFGKNDTTNGFAKKAAKLLKKLRERHQIASKIQEIKICLEEVNKRRMRYRLDDCTSKHSYVPVDPRVVAIYVEAAGLVGIDIPTHELTALLMGEEQELRVAAIVGFGGLGKTTLANQAYHKLEGQFECRAFVSVSRKPDIPKLLNKILIKIGGCVSHASELDDLLKKITEQLQDKRKEVASLEDEFRSMKALLERLADMDELDPQAKEWRNQVKDISHDIEDCVDDFMHHLGKNNNHATTGFLKKTARLLKKVRIQYQIATKIQDIKVRVKEVSEWRMRCKDYVYQMKYLDDNDSRRLFFGRIFGFQEPCPDIFNEVSADILKKCGGLPLAIISIASLLTDQPKTKWEYVRNSLGFMFGGNSSLKAMERILDLSYRNLPHHLKTRLLYLAMYPEDYIIQKNDLLMQWIAEGFVISKVRGLDAEDVAANYFNELINTSMIQPVDTDYNDEVLSCRVHDLLLDLIRLKSADENFIDMIDEPQATTGLHKKTRRVSLHYDGAGDEFADQIGSLKSLRTFDVSRSSLDSVRSLGELTNLRDLQIFCSSYPIRHVVEEALRSSLERFSCSSSLNKLVLSVPRFPCTLFGHEWSILSGFSAHLRSLNLKEMLFSSVPKWIAQLHGLYDLELWVREVVPKDDEIGGK</sequence>
<comment type="similarity">
    <text evidence="1">Belongs to the disease resistance NB-LRR family.</text>
</comment>
<feature type="domain" description="Disease resistance N-terminal" evidence="8">
    <location>
        <begin position="191"/>
        <end position="269"/>
    </location>
</feature>
<keyword evidence="5" id="KW-0611">Plant defense</keyword>
<evidence type="ECO:0000313" key="12">
    <source>
        <dbReference type="Proteomes" id="UP000095767"/>
    </source>
</evidence>
<dbReference type="FunFam" id="1.10.10.10:FF:000322">
    <property type="entry name" value="Probable disease resistance protein At1g63360"/>
    <property type="match status" value="1"/>
</dbReference>
<dbReference type="InterPro" id="IPR036388">
    <property type="entry name" value="WH-like_DNA-bd_sf"/>
</dbReference>
<dbReference type="SUPFAM" id="SSF52047">
    <property type="entry name" value="RNI-like"/>
    <property type="match status" value="1"/>
</dbReference>
<proteinExistence type="inferred from homology"/>
<dbReference type="GO" id="GO:0042742">
    <property type="term" value="P:defense response to bacterium"/>
    <property type="evidence" value="ECO:0007669"/>
    <property type="project" value="UniProtKB-ARBA"/>
</dbReference>
<evidence type="ECO:0000313" key="11">
    <source>
        <dbReference type="EMBL" id="OEL30022.1"/>
    </source>
</evidence>
<dbReference type="Gene3D" id="3.80.10.10">
    <property type="entry name" value="Ribonuclease Inhibitor"/>
    <property type="match status" value="1"/>
</dbReference>
<evidence type="ECO:0000256" key="2">
    <source>
        <dbReference type="ARBA" id="ARBA00022614"/>
    </source>
</evidence>
<dbReference type="Pfam" id="PF23598">
    <property type="entry name" value="LRR_14"/>
    <property type="match status" value="1"/>
</dbReference>
<keyword evidence="4" id="KW-0547">Nucleotide-binding</keyword>
<feature type="domain" description="Disease resistance N-terminal" evidence="8">
    <location>
        <begin position="3"/>
        <end position="40"/>
    </location>
</feature>
<comment type="caution">
    <text evidence="11">The sequence shown here is derived from an EMBL/GenBank/DDBJ whole genome shotgun (WGS) entry which is preliminary data.</text>
</comment>
<evidence type="ECO:0008006" key="13">
    <source>
        <dbReference type="Google" id="ProtNLM"/>
    </source>
</evidence>
<evidence type="ECO:0000256" key="1">
    <source>
        <dbReference type="ARBA" id="ARBA00008894"/>
    </source>
</evidence>
<dbReference type="STRING" id="888268.A0A1E5VY47"/>
<dbReference type="OrthoDB" id="605080at2759"/>
<evidence type="ECO:0000256" key="5">
    <source>
        <dbReference type="ARBA" id="ARBA00022821"/>
    </source>
</evidence>
<dbReference type="Pfam" id="PF18052">
    <property type="entry name" value="Rx_N"/>
    <property type="match status" value="2"/>
</dbReference>
<feature type="domain" description="Disease resistance R13L4/SHOC-2-like LRR" evidence="10">
    <location>
        <begin position="534"/>
        <end position="665"/>
    </location>
</feature>
<dbReference type="GO" id="GO:0043531">
    <property type="term" value="F:ADP binding"/>
    <property type="evidence" value="ECO:0007669"/>
    <property type="project" value="InterPro"/>
</dbReference>
<dbReference type="CDD" id="cd14798">
    <property type="entry name" value="RX-CC_like"/>
    <property type="match status" value="1"/>
</dbReference>
<evidence type="ECO:0000256" key="6">
    <source>
        <dbReference type="ARBA" id="ARBA00023054"/>
    </source>
</evidence>
<dbReference type="InterPro" id="IPR042197">
    <property type="entry name" value="Apaf_helical"/>
</dbReference>
<keyword evidence="2" id="KW-0433">Leucine-rich repeat</keyword>
<dbReference type="Gene3D" id="1.20.5.4130">
    <property type="match status" value="2"/>
</dbReference>
<name>A0A1E5VY47_9POAL</name>
<protein>
    <recommendedName>
        <fullName evidence="13">Disease resistance protein RPM1</fullName>
    </recommendedName>
</protein>
<keyword evidence="12" id="KW-1185">Reference proteome</keyword>
<dbReference type="InterPro" id="IPR041118">
    <property type="entry name" value="Rx_N"/>
</dbReference>
<dbReference type="Gene3D" id="1.10.8.430">
    <property type="entry name" value="Helical domain of apoptotic protease-activating factors"/>
    <property type="match status" value="1"/>
</dbReference>
<dbReference type="InterPro" id="IPR027417">
    <property type="entry name" value="P-loop_NTPase"/>
</dbReference>
<dbReference type="InterPro" id="IPR032675">
    <property type="entry name" value="LRR_dom_sf"/>
</dbReference>
<evidence type="ECO:0000259" key="10">
    <source>
        <dbReference type="Pfam" id="PF23598"/>
    </source>
</evidence>
<accession>A0A1E5VY47</accession>
<evidence type="ECO:0000256" key="4">
    <source>
        <dbReference type="ARBA" id="ARBA00022741"/>
    </source>
</evidence>
<dbReference type="Proteomes" id="UP000095767">
    <property type="component" value="Unassembled WGS sequence"/>
</dbReference>
<evidence type="ECO:0000259" key="9">
    <source>
        <dbReference type="Pfam" id="PF23559"/>
    </source>
</evidence>
<dbReference type="InterPro" id="IPR058922">
    <property type="entry name" value="WHD_DRP"/>
</dbReference>
<dbReference type="InterPro" id="IPR038005">
    <property type="entry name" value="RX-like_CC"/>
</dbReference>
<gene>
    <name evidence="11" type="ORF">BAE44_0008959</name>
</gene>
<dbReference type="SUPFAM" id="SSF52540">
    <property type="entry name" value="P-loop containing nucleoside triphosphate hydrolases"/>
    <property type="match status" value="1"/>
</dbReference>
<organism evidence="11 12">
    <name type="scientific">Dichanthelium oligosanthes</name>
    <dbReference type="NCBI Taxonomy" id="888268"/>
    <lineage>
        <taxon>Eukaryota</taxon>
        <taxon>Viridiplantae</taxon>
        <taxon>Streptophyta</taxon>
        <taxon>Embryophyta</taxon>
        <taxon>Tracheophyta</taxon>
        <taxon>Spermatophyta</taxon>
        <taxon>Magnoliopsida</taxon>
        <taxon>Liliopsida</taxon>
        <taxon>Poales</taxon>
        <taxon>Poaceae</taxon>
        <taxon>PACMAD clade</taxon>
        <taxon>Panicoideae</taxon>
        <taxon>Panicodae</taxon>
        <taxon>Paniceae</taxon>
        <taxon>Dichantheliinae</taxon>
        <taxon>Dichanthelium</taxon>
    </lineage>
</organism>
<dbReference type="Pfam" id="PF23559">
    <property type="entry name" value="WHD_DRP"/>
    <property type="match status" value="1"/>
</dbReference>
<feature type="domain" description="Disease resistance protein winged helix" evidence="9">
    <location>
        <begin position="422"/>
        <end position="494"/>
    </location>
</feature>
<evidence type="ECO:0000256" key="3">
    <source>
        <dbReference type="ARBA" id="ARBA00022737"/>
    </source>
</evidence>
<evidence type="ECO:0000259" key="8">
    <source>
        <dbReference type="Pfam" id="PF18052"/>
    </source>
</evidence>
<dbReference type="AlphaFoldDB" id="A0A1E5VY47"/>
<keyword evidence="6 7" id="KW-0175">Coiled coil</keyword>
<dbReference type="EMBL" id="LWDX02026436">
    <property type="protein sequence ID" value="OEL30022.1"/>
    <property type="molecule type" value="Genomic_DNA"/>
</dbReference>
<evidence type="ECO:0000256" key="7">
    <source>
        <dbReference type="SAM" id="Coils"/>
    </source>
</evidence>
<keyword evidence="3" id="KW-0677">Repeat</keyword>
<dbReference type="PRINTS" id="PR00364">
    <property type="entry name" value="DISEASERSIST"/>
</dbReference>